<evidence type="ECO:0000313" key="1">
    <source>
        <dbReference type="EMBL" id="GAA2702761.1"/>
    </source>
</evidence>
<organism evidence="1 2">
    <name type="scientific">Nonomuraea recticatena</name>
    <dbReference type="NCBI Taxonomy" id="46178"/>
    <lineage>
        <taxon>Bacteria</taxon>
        <taxon>Bacillati</taxon>
        <taxon>Actinomycetota</taxon>
        <taxon>Actinomycetes</taxon>
        <taxon>Streptosporangiales</taxon>
        <taxon>Streptosporangiaceae</taxon>
        <taxon>Nonomuraea</taxon>
    </lineage>
</organism>
<dbReference type="Proteomes" id="UP001501666">
    <property type="component" value="Unassembled WGS sequence"/>
</dbReference>
<accession>A0ABN3TGK6</accession>
<name>A0ABN3TGK6_9ACTN</name>
<evidence type="ECO:0000313" key="2">
    <source>
        <dbReference type="Proteomes" id="UP001501666"/>
    </source>
</evidence>
<protein>
    <submittedName>
        <fullName evidence="1">Uncharacterized protein</fullName>
    </submittedName>
</protein>
<proteinExistence type="predicted"/>
<keyword evidence="2" id="KW-1185">Reference proteome</keyword>
<dbReference type="EMBL" id="BAAATE010000087">
    <property type="protein sequence ID" value="GAA2702761.1"/>
    <property type="molecule type" value="Genomic_DNA"/>
</dbReference>
<sequence length="79" mass="8659">MNATEANRVIVLLWRLIAPHTTSTEQAAYSVEYLVERARKALPEITLDPKQARAMFEALAAGQQDDTCICVCSNHGAGQ</sequence>
<comment type="caution">
    <text evidence="1">The sequence shown here is derived from an EMBL/GenBank/DDBJ whole genome shotgun (WGS) entry which is preliminary data.</text>
</comment>
<reference evidence="1 2" key="1">
    <citation type="journal article" date="2019" name="Int. J. Syst. Evol. Microbiol.">
        <title>The Global Catalogue of Microorganisms (GCM) 10K type strain sequencing project: providing services to taxonomists for standard genome sequencing and annotation.</title>
        <authorList>
            <consortium name="The Broad Institute Genomics Platform"/>
            <consortium name="The Broad Institute Genome Sequencing Center for Infectious Disease"/>
            <person name="Wu L."/>
            <person name="Ma J."/>
        </authorList>
    </citation>
    <scope>NUCLEOTIDE SEQUENCE [LARGE SCALE GENOMIC DNA]</scope>
    <source>
        <strain evidence="1 2">JCM 6835</strain>
    </source>
</reference>
<gene>
    <name evidence="1" type="ORF">GCM10010412_100910</name>
</gene>
<dbReference type="RefSeq" id="WP_346158319.1">
    <property type="nucleotide sequence ID" value="NZ_BAAATE010000087.1"/>
</dbReference>